<keyword evidence="12 17" id="KW-0520">NAD</keyword>
<evidence type="ECO:0000256" key="11">
    <source>
        <dbReference type="ARBA" id="ARBA00022989"/>
    </source>
</evidence>
<protein>
    <recommendedName>
        <fullName evidence="5 17">NADH-ubiquinone oxidoreductase chain 4L</fullName>
        <ecNumber evidence="4 17">7.1.1.2</ecNumber>
    </recommendedName>
</protein>
<sequence length="92" mass="10844">MMILKIYLFLMSIMSFALNRKHVLTMLLSMELVILVLFFIMYMNFASMIFEFYFVLIFLTLSVCESALGLSLMVSIIRSYGNDNFNLMNLLW</sequence>
<dbReference type="InterPro" id="IPR039428">
    <property type="entry name" value="NUOK/Mnh_C1-like"/>
</dbReference>
<evidence type="ECO:0000256" key="10">
    <source>
        <dbReference type="ARBA" id="ARBA00022982"/>
    </source>
</evidence>
<gene>
    <name evidence="18" type="primary">nad4l</name>
</gene>
<dbReference type="EC" id="7.1.1.2" evidence="4 17"/>
<evidence type="ECO:0000256" key="4">
    <source>
        <dbReference type="ARBA" id="ARBA00012944"/>
    </source>
</evidence>
<dbReference type="PANTHER" id="PTHR11434:SF0">
    <property type="entry name" value="NADH-UBIQUINONE OXIDOREDUCTASE CHAIN 4L"/>
    <property type="match status" value="1"/>
</dbReference>
<name>A0A191ZQT2_ANINO</name>
<proteinExistence type="inferred from homology"/>
<evidence type="ECO:0000256" key="14">
    <source>
        <dbReference type="ARBA" id="ARBA00023128"/>
    </source>
</evidence>
<keyword evidence="14 17" id="KW-0496">Mitochondrion</keyword>
<comment type="subcellular location">
    <subcellularLocation>
        <location evidence="17">Mitochondrion inner membrane</location>
        <topology evidence="17">Multi-pass membrane protein</topology>
    </subcellularLocation>
    <subcellularLocation>
        <location evidence="2">Mitochondrion membrane</location>
        <topology evidence="2">Multi-pass membrane protein</topology>
    </subcellularLocation>
</comment>
<evidence type="ECO:0000256" key="16">
    <source>
        <dbReference type="ARBA" id="ARBA00049551"/>
    </source>
</evidence>
<evidence type="ECO:0000256" key="15">
    <source>
        <dbReference type="ARBA" id="ARBA00023136"/>
    </source>
</evidence>
<reference evidence="18" key="1">
    <citation type="journal article" date="2016" name="Mol. Ecol. Resour.">
        <title>Lessons from genome skimming of arthropod-preserving ethanol.</title>
        <authorList>
            <person name="Linard B."/>
            <person name="Arribas P."/>
            <person name="Andujar C."/>
            <person name="Crampton-Platt A."/>
            <person name="Vogler A.P."/>
        </authorList>
    </citation>
    <scope>NUCLEOTIDE SEQUENCE</scope>
</reference>
<keyword evidence="17" id="KW-0999">Mitochondrion inner membrane</keyword>
<evidence type="ECO:0000313" key="18">
    <source>
        <dbReference type="EMBL" id="ANJ70228.1"/>
    </source>
</evidence>
<keyword evidence="9 17" id="KW-1278">Translocase</keyword>
<evidence type="ECO:0000256" key="7">
    <source>
        <dbReference type="ARBA" id="ARBA00022660"/>
    </source>
</evidence>
<keyword evidence="11 17" id="KW-1133">Transmembrane helix</keyword>
<feature type="transmembrane region" description="Helical" evidence="17">
    <location>
        <begin position="27"/>
        <end position="45"/>
    </location>
</feature>
<evidence type="ECO:0000256" key="9">
    <source>
        <dbReference type="ARBA" id="ARBA00022967"/>
    </source>
</evidence>
<evidence type="ECO:0000256" key="17">
    <source>
        <dbReference type="RuleBase" id="RU004419"/>
    </source>
</evidence>
<evidence type="ECO:0000256" key="8">
    <source>
        <dbReference type="ARBA" id="ARBA00022692"/>
    </source>
</evidence>
<comment type="catalytic activity">
    <reaction evidence="16 17">
        <text>a ubiquinone + NADH + 5 H(+)(in) = a ubiquinol + NAD(+) + 4 H(+)(out)</text>
        <dbReference type="Rhea" id="RHEA:29091"/>
        <dbReference type="Rhea" id="RHEA-COMP:9565"/>
        <dbReference type="Rhea" id="RHEA-COMP:9566"/>
        <dbReference type="ChEBI" id="CHEBI:15378"/>
        <dbReference type="ChEBI" id="CHEBI:16389"/>
        <dbReference type="ChEBI" id="CHEBI:17976"/>
        <dbReference type="ChEBI" id="CHEBI:57540"/>
        <dbReference type="ChEBI" id="CHEBI:57945"/>
        <dbReference type="EC" id="7.1.1.2"/>
    </reaction>
</comment>
<comment type="function">
    <text evidence="1">Core subunit of the mitochondrial membrane respiratory chain NADH dehydrogenase (Complex I) that is believed to belong to the minimal assembly required for catalysis. Complex I functions in the transfer of electrons from NADH to the respiratory chain. The immediate electron acceptor for the enzyme is believed to be ubiquinone.</text>
</comment>
<dbReference type="EMBL" id="KT876880">
    <property type="protein sequence ID" value="ANJ70228.1"/>
    <property type="molecule type" value="Genomic_DNA"/>
</dbReference>
<keyword evidence="15 17" id="KW-0472">Membrane</keyword>
<dbReference type="PANTHER" id="PTHR11434">
    <property type="entry name" value="NADH-UBIQUINONE OXIDOREDUCTASE SUBUNIT ND4L"/>
    <property type="match status" value="1"/>
</dbReference>
<dbReference type="GO" id="GO:0042773">
    <property type="term" value="P:ATP synthesis coupled electron transport"/>
    <property type="evidence" value="ECO:0007669"/>
    <property type="project" value="UniProtKB-UniRule"/>
</dbReference>
<dbReference type="GO" id="GO:0008137">
    <property type="term" value="F:NADH dehydrogenase (ubiquinone) activity"/>
    <property type="evidence" value="ECO:0007669"/>
    <property type="project" value="UniProtKB-EC"/>
</dbReference>
<keyword evidence="8 17" id="KW-0812">Transmembrane</keyword>
<keyword evidence="6 17" id="KW-0813">Transport</keyword>
<evidence type="ECO:0000256" key="5">
    <source>
        <dbReference type="ARBA" id="ARBA00016612"/>
    </source>
</evidence>
<geneLocation type="mitochondrion" evidence="18"/>
<comment type="similarity">
    <text evidence="3 17">Belongs to the complex I subunit 4L family.</text>
</comment>
<dbReference type="GO" id="GO:0016651">
    <property type="term" value="F:oxidoreductase activity, acting on NAD(P)H"/>
    <property type="evidence" value="ECO:0007669"/>
    <property type="project" value="InterPro"/>
</dbReference>
<dbReference type="Pfam" id="PF00420">
    <property type="entry name" value="Oxidored_q2"/>
    <property type="match status" value="1"/>
</dbReference>
<evidence type="ECO:0000256" key="1">
    <source>
        <dbReference type="ARBA" id="ARBA00003257"/>
    </source>
</evidence>
<dbReference type="Gene3D" id="1.10.287.3510">
    <property type="match status" value="1"/>
</dbReference>
<dbReference type="AlphaFoldDB" id="A0A191ZQT2"/>
<evidence type="ECO:0000256" key="6">
    <source>
        <dbReference type="ARBA" id="ARBA00022448"/>
    </source>
</evidence>
<dbReference type="GO" id="GO:0030964">
    <property type="term" value="C:NADH dehydrogenase complex"/>
    <property type="evidence" value="ECO:0007669"/>
    <property type="project" value="TreeGrafter"/>
</dbReference>
<feature type="transmembrane region" description="Helical" evidence="17">
    <location>
        <begin position="52"/>
        <end position="77"/>
    </location>
</feature>
<evidence type="ECO:0000256" key="13">
    <source>
        <dbReference type="ARBA" id="ARBA00023075"/>
    </source>
</evidence>
<evidence type="ECO:0000256" key="2">
    <source>
        <dbReference type="ARBA" id="ARBA00004225"/>
    </source>
</evidence>
<keyword evidence="13 17" id="KW-0830">Ubiquinone</keyword>
<evidence type="ECO:0000256" key="12">
    <source>
        <dbReference type="ARBA" id="ARBA00023027"/>
    </source>
</evidence>
<dbReference type="GO" id="GO:0005743">
    <property type="term" value="C:mitochondrial inner membrane"/>
    <property type="evidence" value="ECO:0007669"/>
    <property type="project" value="UniProtKB-SubCell"/>
</dbReference>
<organism evidence="18">
    <name type="scientific">Anisosticta novemdecimpunctata</name>
    <name type="common">Water ladybird beetle</name>
    <dbReference type="NCBI Taxonomy" id="185876"/>
    <lineage>
        <taxon>Eukaryota</taxon>
        <taxon>Metazoa</taxon>
        <taxon>Ecdysozoa</taxon>
        <taxon>Arthropoda</taxon>
        <taxon>Hexapoda</taxon>
        <taxon>Insecta</taxon>
        <taxon>Pterygota</taxon>
        <taxon>Neoptera</taxon>
        <taxon>Endopterygota</taxon>
        <taxon>Coleoptera</taxon>
        <taxon>Polyphaga</taxon>
        <taxon>Cucujiformia</taxon>
        <taxon>Coccinelloidea</taxon>
        <taxon>Coccinellidae</taxon>
        <taxon>Coccinellinae</taxon>
        <taxon>Coccinellini</taxon>
        <taxon>Anisosticta</taxon>
    </lineage>
</organism>
<dbReference type="InterPro" id="IPR001133">
    <property type="entry name" value="NADH_UbQ_OxRdtase_chain4L/K"/>
</dbReference>
<accession>A0A191ZQT2</accession>
<keyword evidence="7 17" id="KW-0679">Respiratory chain</keyword>
<comment type="function">
    <text evidence="17">Core subunit of the mitochondrial membrane respiratory chain NADH dehydrogenase (Complex I) which catalyzes electron transfer from NADH through the respiratory chain, using ubiquinone as an electron acceptor.</text>
</comment>
<keyword evidence="10 17" id="KW-0249">Electron transport</keyword>
<evidence type="ECO:0000256" key="3">
    <source>
        <dbReference type="ARBA" id="ARBA00010519"/>
    </source>
</evidence>